<dbReference type="GO" id="GO:0000981">
    <property type="term" value="F:DNA-binding transcription factor activity, RNA polymerase II-specific"/>
    <property type="evidence" value="ECO:0007669"/>
    <property type="project" value="TreeGrafter"/>
</dbReference>
<evidence type="ECO:0000256" key="3">
    <source>
        <dbReference type="ARBA" id="ARBA00023155"/>
    </source>
</evidence>
<dbReference type="PROSITE" id="PS50071">
    <property type="entry name" value="HOMEOBOX_2"/>
    <property type="match status" value="1"/>
</dbReference>
<evidence type="ECO:0000313" key="8">
    <source>
        <dbReference type="Ensembl" id="ENSHHUP00000023711.1"/>
    </source>
</evidence>
<dbReference type="SUPFAM" id="SSF46689">
    <property type="entry name" value="Homeodomain-like"/>
    <property type="match status" value="1"/>
</dbReference>
<dbReference type="SMART" id="SM00389">
    <property type="entry name" value="HOX"/>
    <property type="match status" value="1"/>
</dbReference>
<dbReference type="AlphaFoldDB" id="A0A4W5LCU6"/>
<protein>
    <submittedName>
        <fullName evidence="8">Mix-type homeobox gene 2</fullName>
    </submittedName>
</protein>
<feature type="domain" description="Homeobox" evidence="7">
    <location>
        <begin position="8"/>
        <end position="68"/>
    </location>
</feature>
<dbReference type="GeneTree" id="ENSGT00940000154537"/>
<dbReference type="InterPro" id="IPR001356">
    <property type="entry name" value="HD"/>
</dbReference>
<dbReference type="GO" id="GO:0005634">
    <property type="term" value="C:nucleus"/>
    <property type="evidence" value="ECO:0007669"/>
    <property type="project" value="UniProtKB-SubCell"/>
</dbReference>
<dbReference type="Ensembl" id="ENSHHUT00000024604.1">
    <property type="protein sequence ID" value="ENSHHUP00000023711.1"/>
    <property type="gene ID" value="ENSHHUG00000014876.1"/>
</dbReference>
<evidence type="ECO:0000259" key="7">
    <source>
        <dbReference type="PROSITE" id="PS50071"/>
    </source>
</evidence>
<dbReference type="CDD" id="cd00086">
    <property type="entry name" value="homeodomain"/>
    <property type="match status" value="1"/>
</dbReference>
<feature type="DNA-binding region" description="Homeobox" evidence="5">
    <location>
        <begin position="10"/>
        <end position="69"/>
    </location>
</feature>
<keyword evidence="2 5" id="KW-0238">DNA-binding</keyword>
<reference evidence="9" key="1">
    <citation type="submission" date="2018-06" db="EMBL/GenBank/DDBJ databases">
        <title>Genome assembly of Danube salmon.</title>
        <authorList>
            <person name="Macqueen D.J."/>
            <person name="Gundappa M.K."/>
        </authorList>
    </citation>
    <scope>NUCLEOTIDE SEQUENCE [LARGE SCALE GENOMIC DNA]</scope>
</reference>
<evidence type="ECO:0000256" key="2">
    <source>
        <dbReference type="ARBA" id="ARBA00023125"/>
    </source>
</evidence>
<dbReference type="InterPro" id="IPR009057">
    <property type="entry name" value="Homeodomain-like_sf"/>
</dbReference>
<dbReference type="PANTHER" id="PTHR46123">
    <property type="entry name" value="MIX-TYPE HOMEOBOX GENE 1-RELATED"/>
    <property type="match status" value="1"/>
</dbReference>
<reference evidence="8" key="3">
    <citation type="submission" date="2025-09" db="UniProtKB">
        <authorList>
            <consortium name="Ensembl"/>
        </authorList>
    </citation>
    <scope>IDENTIFICATION</scope>
</reference>
<dbReference type="Pfam" id="PF00046">
    <property type="entry name" value="Homeodomain"/>
    <property type="match status" value="1"/>
</dbReference>
<evidence type="ECO:0000313" key="9">
    <source>
        <dbReference type="Proteomes" id="UP000314982"/>
    </source>
</evidence>
<organism evidence="8 9">
    <name type="scientific">Hucho hucho</name>
    <name type="common">huchen</name>
    <dbReference type="NCBI Taxonomy" id="62062"/>
    <lineage>
        <taxon>Eukaryota</taxon>
        <taxon>Metazoa</taxon>
        <taxon>Chordata</taxon>
        <taxon>Craniata</taxon>
        <taxon>Vertebrata</taxon>
        <taxon>Euteleostomi</taxon>
        <taxon>Actinopterygii</taxon>
        <taxon>Neopterygii</taxon>
        <taxon>Teleostei</taxon>
        <taxon>Protacanthopterygii</taxon>
        <taxon>Salmoniformes</taxon>
        <taxon>Salmonidae</taxon>
        <taxon>Salmoninae</taxon>
        <taxon>Hucho</taxon>
    </lineage>
</organism>
<evidence type="ECO:0000256" key="5">
    <source>
        <dbReference type="PROSITE-ProRule" id="PRU00108"/>
    </source>
</evidence>
<dbReference type="Proteomes" id="UP000314982">
    <property type="component" value="Unassembled WGS sequence"/>
</dbReference>
<proteinExistence type="predicted"/>
<accession>A0A4W5LCU6</accession>
<dbReference type="STRING" id="62062.ENSHHUP00000023711"/>
<keyword evidence="9" id="KW-1185">Reference proteome</keyword>
<dbReference type="PANTHER" id="PTHR46123:SF4">
    <property type="entry name" value="MIX-TYPE HOMEOBOX GENE 1-RELATED"/>
    <property type="match status" value="1"/>
</dbReference>
<dbReference type="GO" id="GO:0000977">
    <property type="term" value="F:RNA polymerase II transcription regulatory region sequence-specific DNA binding"/>
    <property type="evidence" value="ECO:0007669"/>
    <property type="project" value="TreeGrafter"/>
</dbReference>
<name>A0A4W5LCU6_9TELE</name>
<keyword evidence="3 5" id="KW-0371">Homeobox</keyword>
<evidence type="ECO:0000256" key="4">
    <source>
        <dbReference type="ARBA" id="ARBA00023242"/>
    </source>
</evidence>
<dbReference type="InterPro" id="IPR051306">
    <property type="entry name" value="Homeobox_regulator"/>
</dbReference>
<evidence type="ECO:0000256" key="6">
    <source>
        <dbReference type="RuleBase" id="RU000682"/>
    </source>
</evidence>
<sequence>MVFGLSKTMWRRKRTRFTKEHLKLLWVDFNVDPYPSIAVRERLSQATGLPESCIQVWFQNRRARTLKHRDHRLSPQPESAHPIPSPLLPTQSFSKLLHGIEDRRTASTVPHLVPPTFPFSPGDAGYNSPSYSEGVRHDRLLGTSSPGALPEAQWWNVAQEFTFCSQGEGQAFHYSSPSGFLHPQYAHGGLQSIRASSTFDPFSSCPATLDSTCWDIGVENPYPTDQGFLYRGVSDEYSSPSGLFDAMQEAPLPELSSQCVEDIFGQMYRNECSNI</sequence>
<comment type="subcellular location">
    <subcellularLocation>
        <location evidence="1 5 6">Nucleus</location>
    </subcellularLocation>
</comment>
<keyword evidence="4 5" id="KW-0539">Nucleus</keyword>
<evidence type="ECO:0000256" key="1">
    <source>
        <dbReference type="ARBA" id="ARBA00004123"/>
    </source>
</evidence>
<reference evidence="8" key="2">
    <citation type="submission" date="2025-08" db="UniProtKB">
        <authorList>
            <consortium name="Ensembl"/>
        </authorList>
    </citation>
    <scope>IDENTIFICATION</scope>
</reference>
<dbReference type="Gene3D" id="1.10.10.60">
    <property type="entry name" value="Homeodomain-like"/>
    <property type="match status" value="1"/>
</dbReference>